<organism evidence="1 2">
    <name type="scientific">Desulfurivibrio alkaliphilus (strain DSM 19089 / UNIQEM U267 / AHT2)</name>
    <dbReference type="NCBI Taxonomy" id="589865"/>
    <lineage>
        <taxon>Bacteria</taxon>
        <taxon>Pseudomonadati</taxon>
        <taxon>Thermodesulfobacteriota</taxon>
        <taxon>Desulfobulbia</taxon>
        <taxon>Desulfobulbales</taxon>
        <taxon>Desulfobulbaceae</taxon>
        <taxon>Desulfurivibrio</taxon>
    </lineage>
</organism>
<evidence type="ECO:0008006" key="3">
    <source>
        <dbReference type="Google" id="ProtNLM"/>
    </source>
</evidence>
<protein>
    <recommendedName>
        <fullName evidence="3">Peroxiredoxin family protein</fullName>
    </recommendedName>
</protein>
<name>D6Z2C2_DESAT</name>
<sequence length="138" mass="15352">MGRLAMIIRDDSYDRVLTPLAFGYLGAAIYDEVDILFVSWAAKLLTEEGLRDAKISADHAGQEEMVKEGVRSAGLPDDLYEIIKLMKETEKINFYLCSLAGHVFGVSKESAIPELNEVVGATWFLTKKAHGAECFMQF</sequence>
<dbReference type="STRING" id="589865.DaAHT2_0994"/>
<dbReference type="PANTHER" id="PTHR34655">
    <property type="entry name" value="CONSERVED WITHIN P. AEROPHILUM"/>
    <property type="match status" value="1"/>
</dbReference>
<dbReference type="SUPFAM" id="SSF75169">
    <property type="entry name" value="DsrEFH-like"/>
    <property type="match status" value="1"/>
</dbReference>
<dbReference type="PANTHER" id="PTHR34655:SF2">
    <property type="entry name" value="PEROXIREDOXIN FAMILY PROTEIN"/>
    <property type="match status" value="1"/>
</dbReference>
<reference evidence="2" key="1">
    <citation type="submission" date="2010-02" db="EMBL/GenBank/DDBJ databases">
        <title>Complete sequence of Desulfurivibrio alkaliphilus AHT2.</title>
        <authorList>
            <consortium name="US DOE Joint Genome Institute"/>
            <person name="Pitluck S."/>
            <person name="Chertkov O."/>
            <person name="Detter J.C."/>
            <person name="Han C."/>
            <person name="Tapia R."/>
            <person name="Larimer F."/>
            <person name="Land M."/>
            <person name="Hauser L."/>
            <person name="Kyrpides N."/>
            <person name="Mikhailova N."/>
            <person name="Sorokin D.Y."/>
            <person name="Muyzer G."/>
            <person name="Woyke T."/>
        </authorList>
    </citation>
    <scope>NUCLEOTIDE SEQUENCE [LARGE SCALE GENOMIC DNA]</scope>
    <source>
        <strain evidence="2">DSM 19089 / UNIQEM U267 / AHT2</strain>
    </source>
</reference>
<dbReference type="HOGENOM" id="CLU_1854196_0_0_7"/>
<dbReference type="OrthoDB" id="13953at2"/>
<dbReference type="InterPro" id="IPR027396">
    <property type="entry name" value="DsrEFH-like"/>
</dbReference>
<dbReference type="Gene3D" id="3.40.1260.10">
    <property type="entry name" value="DsrEFH-like"/>
    <property type="match status" value="1"/>
</dbReference>
<dbReference type="Proteomes" id="UP000001508">
    <property type="component" value="Chromosome"/>
</dbReference>
<dbReference type="RefSeq" id="WP_013163227.1">
    <property type="nucleotide sequence ID" value="NC_014216.1"/>
</dbReference>
<dbReference type="AlphaFoldDB" id="D6Z2C2"/>
<accession>D6Z2C2</accession>
<proteinExistence type="predicted"/>
<dbReference type="EMBL" id="CP001940">
    <property type="protein sequence ID" value="ADH85697.1"/>
    <property type="molecule type" value="Genomic_DNA"/>
</dbReference>
<dbReference type="InParanoid" id="D6Z2C2"/>
<dbReference type="KEGG" id="dak:DaAHT2_0994"/>
<gene>
    <name evidence="1" type="ordered locus">DaAHT2_0994</name>
</gene>
<evidence type="ECO:0000313" key="2">
    <source>
        <dbReference type="Proteomes" id="UP000001508"/>
    </source>
</evidence>
<evidence type="ECO:0000313" key="1">
    <source>
        <dbReference type="EMBL" id="ADH85697.1"/>
    </source>
</evidence>
<keyword evidence="2" id="KW-1185">Reference proteome</keyword>
<dbReference type="eggNOG" id="COG2210">
    <property type="taxonomic scope" value="Bacteria"/>
</dbReference>